<name>A0A5N6ELL3_9EURO</name>
<dbReference type="Pfam" id="PF13193">
    <property type="entry name" value="AMP-binding_C"/>
    <property type="match status" value="1"/>
</dbReference>
<dbReference type="PANTHER" id="PTHR43201:SF6">
    <property type="entry name" value="ACYL COA SYNTHETASE (EUROFUNG)"/>
    <property type="match status" value="1"/>
</dbReference>
<dbReference type="EMBL" id="ML733449">
    <property type="protein sequence ID" value="KAB8218506.1"/>
    <property type="molecule type" value="Genomic_DNA"/>
</dbReference>
<gene>
    <name evidence="3" type="ORF">BDV33DRAFT_205400</name>
</gene>
<evidence type="ECO:0008006" key="5">
    <source>
        <dbReference type="Google" id="ProtNLM"/>
    </source>
</evidence>
<dbReference type="GO" id="GO:0031956">
    <property type="term" value="F:medium-chain fatty acid-CoA ligase activity"/>
    <property type="evidence" value="ECO:0007669"/>
    <property type="project" value="TreeGrafter"/>
</dbReference>
<dbReference type="Gene3D" id="2.30.38.10">
    <property type="entry name" value="Luciferase, Domain 3"/>
    <property type="match status" value="1"/>
</dbReference>
<sequence length="404" mass="44391">MEAETSLLFIGDMVNFGSTSFLIQHIQTHPVPGLKQTVLFRTDYVDTHETLTWDDVLRSGNSVPQQALHQAQRSAHCHDTVYLLFTSGTAGLPKAAMLSHFGIINNGRMCGARLDLNPDDIVCWLPPLFHAFGLVSGLICSLACGATIVFPSRDFDASAVVDALIRYGSQKMKVKTVRAGMVGVMEVAPGLLDEIQATFSSMDLRIIYGMTETSAGSFMTAATDPAGEKLETVGKALPHVQAKVVDSQNHLLPRGIRGELCISGYLLQKGYYKNEEKTAEALVRRIKDIIIRGEGNIYPTEIEERLMEHPDIEQAAIVGLRDDKYGEVVAVFLQSLPQHNRPSLNDVKDWIWQVLGRHQAPVHVFWVGPGESIGQYPVTGSGKIRKDVLREIGNNMIAGQENNG</sequence>
<dbReference type="Gene3D" id="3.30.300.30">
    <property type="match status" value="1"/>
</dbReference>
<evidence type="ECO:0000313" key="3">
    <source>
        <dbReference type="EMBL" id="KAB8218506.1"/>
    </source>
</evidence>
<dbReference type="AlphaFoldDB" id="A0A5N6ELL3"/>
<dbReference type="PANTHER" id="PTHR43201">
    <property type="entry name" value="ACYL-COA SYNTHETASE"/>
    <property type="match status" value="1"/>
</dbReference>
<dbReference type="SUPFAM" id="SSF56801">
    <property type="entry name" value="Acetyl-CoA synthetase-like"/>
    <property type="match status" value="1"/>
</dbReference>
<reference evidence="3 4" key="1">
    <citation type="submission" date="2019-04" db="EMBL/GenBank/DDBJ databases">
        <title>Fungal friends and foes A comparative genomics study of 23 Aspergillus species from section Flavi.</title>
        <authorList>
            <consortium name="DOE Joint Genome Institute"/>
            <person name="Kjaerbolling I."/>
            <person name="Vesth T.C."/>
            <person name="Frisvad J.C."/>
            <person name="Nybo J.L."/>
            <person name="Theobald S."/>
            <person name="Kildgaard S."/>
            <person name="Petersen T.I."/>
            <person name="Kuo A."/>
            <person name="Sato A."/>
            <person name="Lyhne E.K."/>
            <person name="Kogle M.E."/>
            <person name="Wiebenga A."/>
            <person name="Kun R.S."/>
            <person name="Lubbers R.J."/>
            <person name="Makela M.R."/>
            <person name="Barry K."/>
            <person name="Chovatia M."/>
            <person name="Clum A."/>
            <person name="Daum C."/>
            <person name="Haridas S."/>
            <person name="He G."/>
            <person name="LaButti K."/>
            <person name="Lipzen A."/>
            <person name="Mondo S."/>
            <person name="Pangilinan J."/>
            <person name="Riley R."/>
            <person name="Salamov A."/>
            <person name="Simmons B.A."/>
            <person name="Magnuson J.K."/>
            <person name="Henrissat B."/>
            <person name="Mortensen U.H."/>
            <person name="Larsen T.O."/>
            <person name="De vries R.P."/>
            <person name="Grigoriev I.V."/>
            <person name="Machida M."/>
            <person name="Baker S.E."/>
            <person name="Andersen M.R."/>
        </authorList>
    </citation>
    <scope>NUCLEOTIDE SEQUENCE [LARGE SCALE GENOMIC DNA]</scope>
    <source>
        <strain evidence="3 4">CBS 126849</strain>
    </source>
</reference>
<feature type="domain" description="AMP-dependent synthetase/ligase" evidence="1">
    <location>
        <begin position="33"/>
        <end position="272"/>
    </location>
</feature>
<dbReference type="Proteomes" id="UP000326799">
    <property type="component" value="Unassembled WGS sequence"/>
</dbReference>
<dbReference type="InterPro" id="IPR045851">
    <property type="entry name" value="AMP-bd_C_sf"/>
</dbReference>
<evidence type="ECO:0000259" key="1">
    <source>
        <dbReference type="Pfam" id="PF00501"/>
    </source>
</evidence>
<dbReference type="Gene3D" id="3.40.50.980">
    <property type="match status" value="3"/>
</dbReference>
<protein>
    <recommendedName>
        <fullName evidence="5">Acetyl-CoA synthetase-like protein</fullName>
    </recommendedName>
</protein>
<evidence type="ECO:0000313" key="4">
    <source>
        <dbReference type="Proteomes" id="UP000326799"/>
    </source>
</evidence>
<dbReference type="InterPro" id="IPR000873">
    <property type="entry name" value="AMP-dep_synth/lig_dom"/>
</dbReference>
<feature type="domain" description="AMP-binding enzyme C-terminal" evidence="2">
    <location>
        <begin position="301"/>
        <end position="367"/>
    </location>
</feature>
<evidence type="ECO:0000259" key="2">
    <source>
        <dbReference type="Pfam" id="PF13193"/>
    </source>
</evidence>
<proteinExistence type="predicted"/>
<dbReference type="Pfam" id="PF00501">
    <property type="entry name" value="AMP-binding"/>
    <property type="match status" value="1"/>
</dbReference>
<keyword evidence="4" id="KW-1185">Reference proteome</keyword>
<accession>A0A5N6ELL3</accession>
<organism evidence="3 4">
    <name type="scientific">Aspergillus novoparasiticus</name>
    <dbReference type="NCBI Taxonomy" id="986946"/>
    <lineage>
        <taxon>Eukaryota</taxon>
        <taxon>Fungi</taxon>
        <taxon>Dikarya</taxon>
        <taxon>Ascomycota</taxon>
        <taxon>Pezizomycotina</taxon>
        <taxon>Eurotiomycetes</taxon>
        <taxon>Eurotiomycetidae</taxon>
        <taxon>Eurotiales</taxon>
        <taxon>Aspergillaceae</taxon>
        <taxon>Aspergillus</taxon>
        <taxon>Aspergillus subgen. Circumdati</taxon>
    </lineage>
</organism>
<dbReference type="GO" id="GO:0006631">
    <property type="term" value="P:fatty acid metabolic process"/>
    <property type="evidence" value="ECO:0007669"/>
    <property type="project" value="TreeGrafter"/>
</dbReference>
<dbReference type="InterPro" id="IPR025110">
    <property type="entry name" value="AMP-bd_C"/>
</dbReference>